<sequence length="111" mass="12040">MTIQLTTAARDRMRDFLARSGAAAGVRFGIRRTGCSGFGYTVDLAESVGENDHVFDDDGVRLVVDAKWLPFIDGTEIDYQRQGLNANFVFRNPNATGECGCGESFTVDPAA</sequence>
<dbReference type="GO" id="GO:0005829">
    <property type="term" value="C:cytosol"/>
    <property type="evidence" value="ECO:0007669"/>
    <property type="project" value="TreeGrafter"/>
</dbReference>
<dbReference type="PANTHER" id="PTHR10072">
    <property type="entry name" value="IRON-SULFUR CLUSTER ASSEMBLY PROTEIN"/>
    <property type="match status" value="1"/>
</dbReference>
<name>A0A160DTE8_9GAMM</name>
<dbReference type="AlphaFoldDB" id="A0A160DTE8"/>
<dbReference type="PANTHER" id="PTHR10072:SF41">
    <property type="entry name" value="IRON-SULFUR CLUSTER ASSEMBLY 1 HOMOLOG, MITOCHONDRIAL"/>
    <property type="match status" value="1"/>
</dbReference>
<dbReference type="NCBIfam" id="TIGR00049">
    <property type="entry name" value="iron-sulfur cluster assembly accessory protein"/>
    <property type="match status" value="1"/>
</dbReference>
<dbReference type="KEGG" id="dko:I596_1605"/>
<dbReference type="PATRIC" id="fig|1300342.3.peg.1565"/>
<accession>A0A160DTE8</accession>
<keyword evidence="4" id="KW-1185">Reference proteome</keyword>
<organism evidence="3 4">
    <name type="scientific">Dokdonella koreensis DS-123</name>
    <dbReference type="NCBI Taxonomy" id="1300342"/>
    <lineage>
        <taxon>Bacteria</taxon>
        <taxon>Pseudomonadati</taxon>
        <taxon>Pseudomonadota</taxon>
        <taxon>Gammaproteobacteria</taxon>
        <taxon>Lysobacterales</taxon>
        <taxon>Rhodanobacteraceae</taxon>
        <taxon>Dokdonella</taxon>
    </lineage>
</organism>
<dbReference type="InterPro" id="IPR000361">
    <property type="entry name" value="ATAP_core_dom"/>
</dbReference>
<protein>
    <submittedName>
        <fullName evidence="3">Iron-sulfur cluster assembly accessory protein</fullName>
    </submittedName>
</protein>
<dbReference type="InterPro" id="IPR016092">
    <property type="entry name" value="ATAP"/>
</dbReference>
<evidence type="ECO:0000313" key="4">
    <source>
        <dbReference type="Proteomes" id="UP000076830"/>
    </source>
</evidence>
<dbReference type="OrthoDB" id="9801228at2"/>
<dbReference type="InterPro" id="IPR035903">
    <property type="entry name" value="HesB-like_dom_sf"/>
</dbReference>
<reference evidence="3 4" key="1">
    <citation type="submission" date="2016-04" db="EMBL/GenBank/DDBJ databases">
        <title>Complete genome sequence of Dokdonella koreensis DS-123T.</title>
        <authorList>
            <person name="Kim J.F."/>
            <person name="Lee H."/>
            <person name="Kwak M.-J."/>
        </authorList>
    </citation>
    <scope>NUCLEOTIDE SEQUENCE [LARGE SCALE GENOMIC DNA]</scope>
    <source>
        <strain evidence="3 4">DS-123</strain>
    </source>
</reference>
<dbReference type="STRING" id="1300342.I596_1605"/>
<dbReference type="InterPro" id="IPR050322">
    <property type="entry name" value="Fe-S_cluster_asmbl/transfer"/>
</dbReference>
<dbReference type="SUPFAM" id="SSF89360">
    <property type="entry name" value="HesB-like domain"/>
    <property type="match status" value="1"/>
</dbReference>
<dbReference type="InterPro" id="IPR017870">
    <property type="entry name" value="FeS_cluster_insertion_CS"/>
</dbReference>
<dbReference type="Pfam" id="PF01521">
    <property type="entry name" value="Fe-S_biosyn"/>
    <property type="match status" value="1"/>
</dbReference>
<dbReference type="GO" id="GO:0051537">
    <property type="term" value="F:2 iron, 2 sulfur cluster binding"/>
    <property type="evidence" value="ECO:0007669"/>
    <property type="project" value="TreeGrafter"/>
</dbReference>
<dbReference type="Gene3D" id="2.60.300.12">
    <property type="entry name" value="HesB-like domain"/>
    <property type="match status" value="1"/>
</dbReference>
<feature type="domain" description="Core" evidence="2">
    <location>
        <begin position="1"/>
        <end position="103"/>
    </location>
</feature>
<dbReference type="GO" id="GO:0016226">
    <property type="term" value="P:iron-sulfur cluster assembly"/>
    <property type="evidence" value="ECO:0007669"/>
    <property type="project" value="InterPro"/>
</dbReference>
<evidence type="ECO:0000313" key="3">
    <source>
        <dbReference type="EMBL" id="ANB17629.1"/>
    </source>
</evidence>
<dbReference type="RefSeq" id="WP_067645956.1">
    <property type="nucleotide sequence ID" value="NZ_CP015249.1"/>
</dbReference>
<gene>
    <name evidence="3" type="ORF">I596_1605</name>
</gene>
<dbReference type="Proteomes" id="UP000076830">
    <property type="component" value="Chromosome"/>
</dbReference>
<dbReference type="PROSITE" id="PS01152">
    <property type="entry name" value="HESB"/>
    <property type="match status" value="1"/>
</dbReference>
<dbReference type="EMBL" id="CP015249">
    <property type="protein sequence ID" value="ANB17629.1"/>
    <property type="molecule type" value="Genomic_DNA"/>
</dbReference>
<proteinExistence type="inferred from homology"/>
<evidence type="ECO:0000259" key="2">
    <source>
        <dbReference type="Pfam" id="PF01521"/>
    </source>
</evidence>
<evidence type="ECO:0000256" key="1">
    <source>
        <dbReference type="ARBA" id="ARBA00006718"/>
    </source>
</evidence>
<comment type="similarity">
    <text evidence="1">Belongs to the HesB/IscA family.</text>
</comment>